<keyword evidence="3" id="KW-1185">Reference proteome</keyword>
<dbReference type="RefSeq" id="WP_281764723.1">
    <property type="nucleotide sequence ID" value="NZ_BRVO01000001.1"/>
</dbReference>
<reference evidence="2" key="1">
    <citation type="submission" date="2022-07" db="EMBL/GenBank/DDBJ databases">
        <title>Taxonomy of Novel Oxalotrophic and Methylotrophic Bacteria.</title>
        <authorList>
            <person name="Sahin N."/>
            <person name="Tani A."/>
        </authorList>
    </citation>
    <scope>NUCLEOTIDE SEQUENCE</scope>
    <source>
        <strain evidence="2">Y10</strain>
    </source>
</reference>
<sequence>MKIFVTGASGFVGSAVVKDLLENGYEVLGLARSESSAKKILEMGAEVHLGDITDVASLEAAVENSDGVIHTAFNHDFTRFQKSCEEERAAVLAMGNVLKGSNRPLVITGAAGAIATGNLVNENDRGKNKQIPRYVSEQVADELTAQNLNISVVRLPPSVHGYGDTHGFVPTLVNLAKSKGKLAYIEDGMNAWAAVNRLDAAPVYRLAMQKKDAPGTRYHAVAESQIFLKDLTGLLSKKMNLPLVSLTKEEATDYFGGFFHFASLNIPIDSKQTQKSLGWQPIHPTLFKDIENNVYF</sequence>
<dbReference type="CDD" id="cd05262">
    <property type="entry name" value="SDR_a7"/>
    <property type="match status" value="1"/>
</dbReference>
<dbReference type="InterPro" id="IPR036291">
    <property type="entry name" value="NAD(P)-bd_dom_sf"/>
</dbReference>
<gene>
    <name evidence="2" type="ORF">Y10_14780</name>
</gene>
<dbReference type="EMBL" id="BRVO01000001">
    <property type="protein sequence ID" value="GLB49110.1"/>
    <property type="molecule type" value="Genomic_DNA"/>
</dbReference>
<protein>
    <submittedName>
        <fullName evidence="2">3-beta hydroxysteroid dehydrogenase</fullName>
    </submittedName>
</protein>
<dbReference type="Proteomes" id="UP001143543">
    <property type="component" value="Unassembled WGS sequence"/>
</dbReference>
<feature type="domain" description="NAD-dependent epimerase/dehydratase" evidence="1">
    <location>
        <begin position="3"/>
        <end position="74"/>
    </location>
</feature>
<organism evidence="2 3">
    <name type="scientific">Neptunitalea lumnitzerae</name>
    <dbReference type="NCBI Taxonomy" id="2965509"/>
    <lineage>
        <taxon>Bacteria</taxon>
        <taxon>Pseudomonadati</taxon>
        <taxon>Bacteroidota</taxon>
        <taxon>Flavobacteriia</taxon>
        <taxon>Flavobacteriales</taxon>
        <taxon>Flavobacteriaceae</taxon>
        <taxon>Neptunitalea</taxon>
    </lineage>
</organism>
<dbReference type="SUPFAM" id="SSF51735">
    <property type="entry name" value="NAD(P)-binding Rossmann-fold domains"/>
    <property type="match status" value="1"/>
</dbReference>
<evidence type="ECO:0000259" key="1">
    <source>
        <dbReference type="Pfam" id="PF01370"/>
    </source>
</evidence>
<proteinExistence type="predicted"/>
<evidence type="ECO:0000313" key="2">
    <source>
        <dbReference type="EMBL" id="GLB49110.1"/>
    </source>
</evidence>
<dbReference type="Pfam" id="PF01370">
    <property type="entry name" value="Epimerase"/>
    <property type="match status" value="1"/>
</dbReference>
<evidence type="ECO:0000313" key="3">
    <source>
        <dbReference type="Proteomes" id="UP001143543"/>
    </source>
</evidence>
<dbReference type="Gene3D" id="3.40.50.720">
    <property type="entry name" value="NAD(P)-binding Rossmann-like Domain"/>
    <property type="match status" value="1"/>
</dbReference>
<comment type="caution">
    <text evidence="2">The sequence shown here is derived from an EMBL/GenBank/DDBJ whole genome shotgun (WGS) entry which is preliminary data.</text>
</comment>
<dbReference type="InterPro" id="IPR051783">
    <property type="entry name" value="NAD(P)-dependent_oxidoreduct"/>
</dbReference>
<accession>A0ABQ5MI68</accession>
<name>A0ABQ5MI68_9FLAO</name>
<dbReference type="PANTHER" id="PTHR48079:SF9">
    <property type="entry name" value="PUTATIVE-RELATED"/>
    <property type="match status" value="1"/>
</dbReference>
<dbReference type="PANTHER" id="PTHR48079">
    <property type="entry name" value="PROTEIN YEEZ"/>
    <property type="match status" value="1"/>
</dbReference>
<dbReference type="InterPro" id="IPR001509">
    <property type="entry name" value="Epimerase_deHydtase"/>
</dbReference>